<dbReference type="Proteomes" id="UP000236291">
    <property type="component" value="Unassembled WGS sequence"/>
</dbReference>
<name>A0A2K3L9B0_TRIPR</name>
<dbReference type="AlphaFoldDB" id="A0A2K3L9B0"/>
<organism evidence="1 2">
    <name type="scientific">Trifolium pratense</name>
    <name type="common">Red clover</name>
    <dbReference type="NCBI Taxonomy" id="57577"/>
    <lineage>
        <taxon>Eukaryota</taxon>
        <taxon>Viridiplantae</taxon>
        <taxon>Streptophyta</taxon>
        <taxon>Embryophyta</taxon>
        <taxon>Tracheophyta</taxon>
        <taxon>Spermatophyta</taxon>
        <taxon>Magnoliopsida</taxon>
        <taxon>eudicotyledons</taxon>
        <taxon>Gunneridae</taxon>
        <taxon>Pentapetalae</taxon>
        <taxon>rosids</taxon>
        <taxon>fabids</taxon>
        <taxon>Fabales</taxon>
        <taxon>Fabaceae</taxon>
        <taxon>Papilionoideae</taxon>
        <taxon>50 kb inversion clade</taxon>
        <taxon>NPAAA clade</taxon>
        <taxon>Hologalegina</taxon>
        <taxon>IRL clade</taxon>
        <taxon>Trifolieae</taxon>
        <taxon>Trifolium</taxon>
    </lineage>
</organism>
<proteinExistence type="predicted"/>
<feature type="non-terminal residue" evidence="1">
    <location>
        <position position="1"/>
    </location>
</feature>
<evidence type="ECO:0000313" key="2">
    <source>
        <dbReference type="Proteomes" id="UP000236291"/>
    </source>
</evidence>
<reference evidence="1 2" key="1">
    <citation type="journal article" date="2014" name="Am. J. Bot.">
        <title>Genome assembly and annotation for red clover (Trifolium pratense; Fabaceae).</title>
        <authorList>
            <person name="Istvanek J."/>
            <person name="Jaros M."/>
            <person name="Krenek A."/>
            <person name="Repkova J."/>
        </authorList>
    </citation>
    <scope>NUCLEOTIDE SEQUENCE [LARGE SCALE GENOMIC DNA]</scope>
    <source>
        <strain evidence="2">cv. Tatra</strain>
        <tissue evidence="1">Young leaves</tissue>
    </source>
</reference>
<reference evidence="1 2" key="2">
    <citation type="journal article" date="2017" name="Front. Plant Sci.">
        <title>Gene Classification and Mining of Molecular Markers Useful in Red Clover (Trifolium pratense) Breeding.</title>
        <authorList>
            <person name="Istvanek J."/>
            <person name="Dluhosova J."/>
            <person name="Dluhos P."/>
            <person name="Patkova L."/>
            <person name="Nedelnik J."/>
            <person name="Repkova J."/>
        </authorList>
    </citation>
    <scope>NUCLEOTIDE SEQUENCE [LARGE SCALE GENOMIC DNA]</scope>
    <source>
        <strain evidence="2">cv. Tatra</strain>
        <tissue evidence="1">Young leaves</tissue>
    </source>
</reference>
<gene>
    <name evidence="1" type="ORF">L195_g031052</name>
</gene>
<evidence type="ECO:0000313" key="1">
    <source>
        <dbReference type="EMBL" id="PNX75121.1"/>
    </source>
</evidence>
<accession>A0A2K3L9B0</accession>
<protein>
    <submittedName>
        <fullName evidence="1">Disease resistance protein (TIR-NBS-LRR class)</fullName>
    </submittedName>
</protein>
<dbReference type="EMBL" id="ASHM01028563">
    <property type="protein sequence ID" value="PNX75121.1"/>
    <property type="molecule type" value="Genomic_DNA"/>
</dbReference>
<comment type="caution">
    <text evidence="1">The sequence shown here is derived from an EMBL/GenBank/DDBJ whole genome shotgun (WGS) entry which is preliminary data.</text>
</comment>
<sequence>GLTSNDSSHFSHPGSNYPSWLAYTGHGDNVQIFVVFGHELIVKKTTVYLIPSQSVTTEVDQSIIVEVKPSSILVEAEPSSEMDMQSSPIMEMQPSDEVCCKRKRLWCELLE</sequence>